<comment type="caution">
    <text evidence="1">The sequence shown here is derived from an EMBL/GenBank/DDBJ whole genome shotgun (WGS) entry which is preliminary data.</text>
</comment>
<proteinExistence type="predicted"/>
<dbReference type="Proteomes" id="UP001234202">
    <property type="component" value="Unassembled WGS sequence"/>
</dbReference>
<dbReference type="EMBL" id="JASBWV010000001">
    <property type="protein sequence ID" value="KAJ9128249.1"/>
    <property type="molecule type" value="Genomic_DNA"/>
</dbReference>
<gene>
    <name evidence="1" type="ORF">QFC24_000542</name>
</gene>
<evidence type="ECO:0000313" key="1">
    <source>
        <dbReference type="EMBL" id="KAJ9128249.1"/>
    </source>
</evidence>
<sequence>MLRREEQAYLIDRIDSYLNILPSAGHYLRNCMNRYESNLTFQERDLHGQYLQELANLRRLQAVAYEQQEQHGEINHVSLNRSVSSHNSVNNGNQEHSGVGAAVQLHVDSGYDALSQPRPGPMDMALQQVPVRAAGTSLEINGETFSQHDLDALFLAMAQGGDTSGLNVWSGMDNAGFVAGQSSFTNLSSATNQGPDPTALDAVDSKGVQNMGNTEGSGPVHERVPETVNDDQAAGINTLLTLSGVSSSGVNGADGGEGFHGTATLQQGPNAHADTGLGPAAAKGSTSNFLPAPSEAAKLRHLANKKADNHEQSAGDGAANPKTKGGRRK</sequence>
<name>A0ACC2XXL8_9TREE</name>
<organism evidence="1 2">
    <name type="scientific">Naganishia onofrii</name>
    <dbReference type="NCBI Taxonomy" id="1851511"/>
    <lineage>
        <taxon>Eukaryota</taxon>
        <taxon>Fungi</taxon>
        <taxon>Dikarya</taxon>
        <taxon>Basidiomycota</taxon>
        <taxon>Agaricomycotina</taxon>
        <taxon>Tremellomycetes</taxon>
        <taxon>Filobasidiales</taxon>
        <taxon>Filobasidiaceae</taxon>
        <taxon>Naganishia</taxon>
    </lineage>
</organism>
<accession>A0ACC2XXL8</accession>
<keyword evidence="2" id="KW-1185">Reference proteome</keyword>
<evidence type="ECO:0000313" key="2">
    <source>
        <dbReference type="Proteomes" id="UP001234202"/>
    </source>
</evidence>
<protein>
    <submittedName>
        <fullName evidence="1">Uncharacterized protein</fullName>
    </submittedName>
</protein>
<reference evidence="1" key="1">
    <citation type="submission" date="2023-04" db="EMBL/GenBank/DDBJ databases">
        <title>Draft Genome sequencing of Naganishia species isolated from polar environments using Oxford Nanopore Technology.</title>
        <authorList>
            <person name="Leo P."/>
            <person name="Venkateswaran K."/>
        </authorList>
    </citation>
    <scope>NUCLEOTIDE SEQUENCE</scope>
    <source>
        <strain evidence="1">DBVPG 5303</strain>
    </source>
</reference>